<evidence type="ECO:0000313" key="3">
    <source>
        <dbReference type="Proteomes" id="UP000235388"/>
    </source>
</evidence>
<gene>
    <name evidence="2" type="ORF">PCANC_02439</name>
</gene>
<dbReference type="Proteomes" id="UP000235388">
    <property type="component" value="Unassembled WGS sequence"/>
</dbReference>
<reference evidence="2 3" key="1">
    <citation type="submission" date="2017-11" db="EMBL/GenBank/DDBJ databases">
        <title>De novo assembly and phasing of dikaryotic genomes from two isolates of Puccinia coronata f. sp. avenae, the causal agent of oat crown rust.</title>
        <authorList>
            <person name="Miller M.E."/>
            <person name="Zhang Y."/>
            <person name="Omidvar V."/>
            <person name="Sperschneider J."/>
            <person name="Schwessinger B."/>
            <person name="Raley C."/>
            <person name="Palmer J.M."/>
            <person name="Garnica D."/>
            <person name="Upadhyaya N."/>
            <person name="Rathjen J."/>
            <person name="Taylor J.M."/>
            <person name="Park R.F."/>
            <person name="Dodds P.N."/>
            <person name="Hirsch C.D."/>
            <person name="Kianian S.F."/>
            <person name="Figueroa M."/>
        </authorList>
    </citation>
    <scope>NUCLEOTIDE SEQUENCE [LARGE SCALE GENOMIC DNA]</scope>
    <source>
        <strain evidence="2">12NC29</strain>
    </source>
</reference>
<dbReference type="AlphaFoldDB" id="A0A2N5W4Y3"/>
<feature type="signal peptide" evidence="1">
    <location>
        <begin position="1"/>
        <end position="18"/>
    </location>
</feature>
<comment type="caution">
    <text evidence="2">The sequence shown here is derived from an EMBL/GenBank/DDBJ whole genome shotgun (WGS) entry which is preliminary data.</text>
</comment>
<protein>
    <submittedName>
        <fullName evidence="2">Uncharacterized protein</fullName>
    </submittedName>
</protein>
<sequence length="91" mass="10005">MLLQSILALWFISIPAQSHLTLTSVTEVEKGEAGRSLTPLEALTEKSAFTEKPIVHSNKGSLEGAENVPLLIKGREDCFSMIPIIQYLSQH</sequence>
<keyword evidence="3" id="KW-1185">Reference proteome</keyword>
<feature type="chain" id="PRO_5014820911" evidence="1">
    <location>
        <begin position="19"/>
        <end position="91"/>
    </location>
</feature>
<proteinExistence type="predicted"/>
<keyword evidence="1" id="KW-0732">Signal</keyword>
<organism evidence="2 3">
    <name type="scientific">Puccinia coronata f. sp. avenae</name>
    <dbReference type="NCBI Taxonomy" id="200324"/>
    <lineage>
        <taxon>Eukaryota</taxon>
        <taxon>Fungi</taxon>
        <taxon>Dikarya</taxon>
        <taxon>Basidiomycota</taxon>
        <taxon>Pucciniomycotina</taxon>
        <taxon>Pucciniomycetes</taxon>
        <taxon>Pucciniales</taxon>
        <taxon>Pucciniaceae</taxon>
        <taxon>Puccinia</taxon>
    </lineage>
</organism>
<accession>A0A2N5W4Y3</accession>
<dbReference type="EMBL" id="PGCJ01000012">
    <property type="protein sequence ID" value="PLW57295.1"/>
    <property type="molecule type" value="Genomic_DNA"/>
</dbReference>
<name>A0A2N5W4Y3_9BASI</name>
<evidence type="ECO:0000256" key="1">
    <source>
        <dbReference type="SAM" id="SignalP"/>
    </source>
</evidence>
<evidence type="ECO:0000313" key="2">
    <source>
        <dbReference type="EMBL" id="PLW57295.1"/>
    </source>
</evidence>